<keyword evidence="2" id="KW-1185">Reference proteome</keyword>
<sequence length="200" mass="22388">MILIGMAWLYAGCQASIDSQRALYQWVHNPANGMVKSKEVGLYRLTMKYLPPELQASRGLARQSAQQVAGLLKSGRDNLTFVLNLSLVSPSGGQDIMYQEVSSYAAYKKRALDMNFNMAKYIAIKADGKEISPSIAHLENTYSLTQGRNIVLVFDRKQVPQSAQKLDITFTDQLFGTGIHHFVFHQKDLDNLPQVTYLGK</sequence>
<accession>A2A013</accession>
<proteinExistence type="predicted"/>
<comment type="caution">
    <text evidence="1">The sequence shown here is derived from an EMBL/GenBank/DDBJ whole genome shotgun (WGS) entry which is preliminary data.</text>
</comment>
<evidence type="ECO:0000313" key="2">
    <source>
        <dbReference type="Proteomes" id="UP000004095"/>
    </source>
</evidence>
<dbReference type="AlphaFoldDB" id="A2A013"/>
<dbReference type="EMBL" id="AAWS01000087">
    <property type="protein sequence ID" value="EAY24031.1"/>
    <property type="molecule type" value="Genomic_DNA"/>
</dbReference>
<name>A2A013_MICM2</name>
<dbReference type="OrthoDB" id="1421300at2"/>
<evidence type="ECO:0000313" key="1">
    <source>
        <dbReference type="EMBL" id="EAY24031.1"/>
    </source>
</evidence>
<protein>
    <submittedName>
        <fullName evidence="1">Uncharacterized protein</fullName>
    </submittedName>
</protein>
<gene>
    <name evidence="1" type="ORF">M23134_03329</name>
</gene>
<dbReference type="eggNOG" id="ENOG50331EV">
    <property type="taxonomic scope" value="Bacteria"/>
</dbReference>
<reference evidence="1 2" key="1">
    <citation type="submission" date="2007-01" db="EMBL/GenBank/DDBJ databases">
        <authorList>
            <person name="Haygood M."/>
            <person name="Podell S."/>
            <person name="Anderson C."/>
            <person name="Hopkinson B."/>
            <person name="Roe K."/>
            <person name="Barbeau K."/>
            <person name="Gaasterland T."/>
            <person name="Ferriera S."/>
            <person name="Johnson J."/>
            <person name="Kravitz S."/>
            <person name="Beeson K."/>
            <person name="Sutton G."/>
            <person name="Rogers Y.-H."/>
            <person name="Friedman R."/>
            <person name="Frazier M."/>
            <person name="Venter J.C."/>
        </authorList>
    </citation>
    <scope>NUCLEOTIDE SEQUENCE [LARGE SCALE GENOMIC DNA]</scope>
    <source>
        <strain evidence="1 2">ATCC 23134</strain>
    </source>
</reference>
<organism evidence="1 2">
    <name type="scientific">Microscilla marina ATCC 23134</name>
    <dbReference type="NCBI Taxonomy" id="313606"/>
    <lineage>
        <taxon>Bacteria</taxon>
        <taxon>Pseudomonadati</taxon>
        <taxon>Bacteroidota</taxon>
        <taxon>Cytophagia</taxon>
        <taxon>Cytophagales</taxon>
        <taxon>Microscillaceae</taxon>
        <taxon>Microscilla</taxon>
    </lineage>
</organism>
<dbReference type="Proteomes" id="UP000004095">
    <property type="component" value="Unassembled WGS sequence"/>
</dbReference>